<dbReference type="OrthoDB" id="3672921at2"/>
<proteinExistence type="predicted"/>
<reference evidence="2 3" key="1">
    <citation type="submission" date="2019-07" db="EMBL/GenBank/DDBJ databases">
        <title>Lentzea xizangensis sp. nov., isolated from Qinghai-Tibetan Plateau Soils.</title>
        <authorList>
            <person name="Huang J."/>
        </authorList>
    </citation>
    <scope>NUCLEOTIDE SEQUENCE [LARGE SCALE GENOMIC DNA]</scope>
    <source>
        <strain evidence="2 3">FXJ1.1311</strain>
    </source>
</reference>
<dbReference type="InterPro" id="IPR001387">
    <property type="entry name" value="Cro/C1-type_HTH"/>
</dbReference>
<sequence>MTPRRSTARSRDIGLELLAIREKAGYDGIGLANRLGWDQSKVSRIEGGKQAVDEVDLISWLTSCDVKYPQLRQLVNDNREATRDTWVVPHSPTSGRALVAEERAAKTITHYACVLIPGLLQTRAYAQATIGHWHQDEKTILLTVEQRMTRQEVLPGERAPKVVFYIEEGVLLRTASDAEIGEEQLLHLMFMADWKKVSIRILPTSAGVHSAGQGSFTFIERRDGILVARIDTRATALVMENEVHIAAYQETIKELDGLAMSEGQSRKYIASLVAGPREESDDDGRGGVA</sequence>
<dbReference type="EMBL" id="VOBR01000011">
    <property type="protein sequence ID" value="TWP50625.1"/>
    <property type="molecule type" value="Genomic_DNA"/>
</dbReference>
<dbReference type="Gene3D" id="1.10.260.40">
    <property type="entry name" value="lambda repressor-like DNA-binding domains"/>
    <property type="match status" value="1"/>
</dbReference>
<evidence type="ECO:0000259" key="1">
    <source>
        <dbReference type="Pfam" id="PF19054"/>
    </source>
</evidence>
<name>A0A563ESC3_9PSEU</name>
<gene>
    <name evidence="2" type="ORF">FKR81_18575</name>
</gene>
<keyword evidence="3" id="KW-1185">Reference proteome</keyword>
<dbReference type="InterPro" id="IPR043917">
    <property type="entry name" value="DUF5753"/>
</dbReference>
<dbReference type="GO" id="GO:0003677">
    <property type="term" value="F:DNA binding"/>
    <property type="evidence" value="ECO:0007669"/>
    <property type="project" value="InterPro"/>
</dbReference>
<dbReference type="AlphaFoldDB" id="A0A563ESC3"/>
<organism evidence="2 3">
    <name type="scientific">Lentzea tibetensis</name>
    <dbReference type="NCBI Taxonomy" id="2591470"/>
    <lineage>
        <taxon>Bacteria</taxon>
        <taxon>Bacillati</taxon>
        <taxon>Actinomycetota</taxon>
        <taxon>Actinomycetes</taxon>
        <taxon>Pseudonocardiales</taxon>
        <taxon>Pseudonocardiaceae</taxon>
        <taxon>Lentzea</taxon>
    </lineage>
</organism>
<accession>A0A563ESC3</accession>
<dbReference type="Pfam" id="PF19054">
    <property type="entry name" value="DUF5753"/>
    <property type="match status" value="1"/>
</dbReference>
<evidence type="ECO:0000313" key="2">
    <source>
        <dbReference type="EMBL" id="TWP50625.1"/>
    </source>
</evidence>
<protein>
    <submittedName>
        <fullName evidence="2">Helix-turn-helix domain-containing protein</fullName>
    </submittedName>
</protein>
<comment type="caution">
    <text evidence="2">The sequence shown here is derived from an EMBL/GenBank/DDBJ whole genome shotgun (WGS) entry which is preliminary data.</text>
</comment>
<dbReference type="RefSeq" id="WP_146353345.1">
    <property type="nucleotide sequence ID" value="NZ_VOBR01000011.1"/>
</dbReference>
<dbReference type="Proteomes" id="UP000316639">
    <property type="component" value="Unassembled WGS sequence"/>
</dbReference>
<feature type="domain" description="DUF5753" evidence="1">
    <location>
        <begin position="96"/>
        <end position="270"/>
    </location>
</feature>
<dbReference type="CDD" id="cd00093">
    <property type="entry name" value="HTH_XRE"/>
    <property type="match status" value="1"/>
</dbReference>
<evidence type="ECO:0000313" key="3">
    <source>
        <dbReference type="Proteomes" id="UP000316639"/>
    </source>
</evidence>
<dbReference type="SUPFAM" id="SSF47413">
    <property type="entry name" value="lambda repressor-like DNA-binding domains"/>
    <property type="match status" value="1"/>
</dbReference>
<dbReference type="Pfam" id="PF13560">
    <property type="entry name" value="HTH_31"/>
    <property type="match status" value="1"/>
</dbReference>
<dbReference type="InterPro" id="IPR010982">
    <property type="entry name" value="Lambda_DNA-bd_dom_sf"/>
</dbReference>